<evidence type="ECO:0000313" key="2">
    <source>
        <dbReference type="Proteomes" id="UP000054248"/>
    </source>
</evidence>
<proteinExistence type="predicted"/>
<dbReference type="Proteomes" id="UP000054248">
    <property type="component" value="Unassembled WGS sequence"/>
</dbReference>
<accession>A0A0C3Q9D1</accession>
<sequence>MDEVAEIGYPLALTNTLQSPPTYLVLKDPFQCPLKRTDSAEACFAKFYPFLLWLRDFIQSNDWVTSDITDEFLRLWEGYHADEEKFGKIGAVQEFFSQKAHSKVRRLWDVYMRLRKQLEDMGTKRVTKRASEKQHRLAAGILLEGEWNL</sequence>
<name>A0A0C3Q9D1_9AGAM</name>
<dbReference type="AlphaFoldDB" id="A0A0C3Q9D1"/>
<keyword evidence="2" id="KW-1185">Reference proteome</keyword>
<dbReference type="EMBL" id="KN823171">
    <property type="protein sequence ID" value="KIO20529.1"/>
    <property type="molecule type" value="Genomic_DNA"/>
</dbReference>
<gene>
    <name evidence="1" type="ORF">M407DRAFT_29844</name>
</gene>
<evidence type="ECO:0000313" key="1">
    <source>
        <dbReference type="EMBL" id="KIO20529.1"/>
    </source>
</evidence>
<reference evidence="1 2" key="1">
    <citation type="submission" date="2014-04" db="EMBL/GenBank/DDBJ databases">
        <authorList>
            <consortium name="DOE Joint Genome Institute"/>
            <person name="Kuo A."/>
            <person name="Girlanda M."/>
            <person name="Perotto S."/>
            <person name="Kohler A."/>
            <person name="Nagy L.G."/>
            <person name="Floudas D."/>
            <person name="Copeland A."/>
            <person name="Barry K.W."/>
            <person name="Cichocki N."/>
            <person name="Veneault-Fourrey C."/>
            <person name="LaButti K."/>
            <person name="Lindquist E.A."/>
            <person name="Lipzen A."/>
            <person name="Lundell T."/>
            <person name="Morin E."/>
            <person name="Murat C."/>
            <person name="Sun H."/>
            <person name="Tunlid A."/>
            <person name="Henrissat B."/>
            <person name="Grigoriev I.V."/>
            <person name="Hibbett D.S."/>
            <person name="Martin F."/>
            <person name="Nordberg H.P."/>
            <person name="Cantor M.N."/>
            <person name="Hua S.X."/>
        </authorList>
    </citation>
    <scope>NUCLEOTIDE SEQUENCE [LARGE SCALE GENOMIC DNA]</scope>
    <source>
        <strain evidence="1 2">MUT 4182</strain>
    </source>
</reference>
<organism evidence="1 2">
    <name type="scientific">Tulasnella calospora MUT 4182</name>
    <dbReference type="NCBI Taxonomy" id="1051891"/>
    <lineage>
        <taxon>Eukaryota</taxon>
        <taxon>Fungi</taxon>
        <taxon>Dikarya</taxon>
        <taxon>Basidiomycota</taxon>
        <taxon>Agaricomycotina</taxon>
        <taxon>Agaricomycetes</taxon>
        <taxon>Cantharellales</taxon>
        <taxon>Tulasnellaceae</taxon>
        <taxon>Tulasnella</taxon>
    </lineage>
</organism>
<dbReference type="HOGENOM" id="CLU_1751042_0_0_1"/>
<protein>
    <submittedName>
        <fullName evidence="1">Uncharacterized protein</fullName>
    </submittedName>
</protein>
<reference evidence="2" key="2">
    <citation type="submission" date="2015-01" db="EMBL/GenBank/DDBJ databases">
        <title>Evolutionary Origins and Diversification of the Mycorrhizal Mutualists.</title>
        <authorList>
            <consortium name="DOE Joint Genome Institute"/>
            <consortium name="Mycorrhizal Genomics Consortium"/>
            <person name="Kohler A."/>
            <person name="Kuo A."/>
            <person name="Nagy L.G."/>
            <person name="Floudas D."/>
            <person name="Copeland A."/>
            <person name="Barry K.W."/>
            <person name="Cichocki N."/>
            <person name="Veneault-Fourrey C."/>
            <person name="LaButti K."/>
            <person name="Lindquist E.A."/>
            <person name="Lipzen A."/>
            <person name="Lundell T."/>
            <person name="Morin E."/>
            <person name="Murat C."/>
            <person name="Riley R."/>
            <person name="Ohm R."/>
            <person name="Sun H."/>
            <person name="Tunlid A."/>
            <person name="Henrissat B."/>
            <person name="Grigoriev I.V."/>
            <person name="Hibbett D.S."/>
            <person name="Martin F."/>
        </authorList>
    </citation>
    <scope>NUCLEOTIDE SEQUENCE [LARGE SCALE GENOMIC DNA]</scope>
    <source>
        <strain evidence="2">MUT 4182</strain>
    </source>
</reference>
<dbReference type="OrthoDB" id="3226877at2759"/>